<sequence length="150" mass="16729">MKLRCNPIGTMLTWYGHQLNTAPENLKPLAVFTFEMAHATRRVAASQETRNSTLDLLQVIAPKTMPMPDLCRHLGCDLVAIVVAVVREAAKTTEMTFEPGFKICAGISRVKESDLGKRDERHVIELFLDKLLPSARATSAPYSTLFAWDL</sequence>
<dbReference type="EMBL" id="JAUFRC010000001">
    <property type="protein sequence ID" value="MDN3712909.1"/>
    <property type="molecule type" value="Genomic_DNA"/>
</dbReference>
<gene>
    <name evidence="1" type="ORF">QWZ10_16270</name>
</gene>
<name>A0ABT8D805_9RHOB</name>
<reference evidence="2" key="1">
    <citation type="journal article" date="2019" name="Int. J. Syst. Evol. Microbiol.">
        <title>The Global Catalogue of Microorganisms (GCM) 10K type strain sequencing project: providing services to taxonomists for standard genome sequencing and annotation.</title>
        <authorList>
            <consortium name="The Broad Institute Genomics Platform"/>
            <consortium name="The Broad Institute Genome Sequencing Center for Infectious Disease"/>
            <person name="Wu L."/>
            <person name="Ma J."/>
        </authorList>
    </citation>
    <scope>NUCLEOTIDE SEQUENCE [LARGE SCALE GENOMIC DNA]</scope>
    <source>
        <strain evidence="2">CECT 8482</strain>
    </source>
</reference>
<dbReference type="RefSeq" id="WP_377687466.1">
    <property type="nucleotide sequence ID" value="NZ_JBHMDZ010000045.1"/>
</dbReference>
<protein>
    <submittedName>
        <fullName evidence="1">Uncharacterized protein</fullName>
    </submittedName>
</protein>
<evidence type="ECO:0000313" key="2">
    <source>
        <dbReference type="Proteomes" id="UP001243846"/>
    </source>
</evidence>
<proteinExistence type="predicted"/>
<comment type="caution">
    <text evidence="1">The sequence shown here is derived from an EMBL/GenBank/DDBJ whole genome shotgun (WGS) entry which is preliminary data.</text>
</comment>
<accession>A0ABT8D805</accession>
<dbReference type="Proteomes" id="UP001243846">
    <property type="component" value="Unassembled WGS sequence"/>
</dbReference>
<evidence type="ECO:0000313" key="1">
    <source>
        <dbReference type="EMBL" id="MDN3712909.1"/>
    </source>
</evidence>
<organism evidence="1 2">
    <name type="scientific">Paracoccus cavernae</name>
    <dbReference type="NCBI Taxonomy" id="1571207"/>
    <lineage>
        <taxon>Bacteria</taxon>
        <taxon>Pseudomonadati</taxon>
        <taxon>Pseudomonadota</taxon>
        <taxon>Alphaproteobacteria</taxon>
        <taxon>Rhodobacterales</taxon>
        <taxon>Paracoccaceae</taxon>
        <taxon>Paracoccus</taxon>
    </lineage>
</organism>
<keyword evidence="2" id="KW-1185">Reference proteome</keyword>